<dbReference type="Pfam" id="PF17678">
    <property type="entry name" value="Glyco_hydro_92N"/>
    <property type="match status" value="1"/>
</dbReference>
<keyword evidence="1" id="KW-0732">Signal</keyword>
<dbReference type="SUPFAM" id="SSF48208">
    <property type="entry name" value="Six-hairpin glycosidases"/>
    <property type="match status" value="1"/>
</dbReference>
<protein>
    <submittedName>
        <fullName evidence="4">Glycoside hydrolase family 92 protein</fullName>
    </submittedName>
</protein>
<dbReference type="PANTHER" id="PTHR12143:SF39">
    <property type="entry name" value="SECRETED PROTEIN"/>
    <property type="match status" value="1"/>
</dbReference>
<sequence>MAQTLSRSWRGFARLFTAASAIALASCGGGSQDNVAQTFHMVNNAGMKIQAATAEAAADQNLLPWVNPFIGTKIGNPSPDNQGTGGAVGNTFPGATLPFGMVQYSPDTGYGEFYAFGGYNYDKGVLQGLSLVHSSGTGCTIQQDISMLPIVGNIGVSPGTHIENYQVGFSHANEQAVPGYYRVGMNNGVNTELTVTRRTGFGRFTWPATNDATMILNTGRNGVGARSAQLEIVGNDSVQGFVETGGVCGGGGYFVYFYGQFDKSFASFGTYQGDTITAGSRTAARAKNNGGWVKFAGGGQVRLRIGVSYVSTANAKLNMQTENPNWDFDGLKASAQSTWNSTLNKVQVTGGSNDDRTKFYTALYHSSLHPNLFSDVNNQFIGFDNKIYSTGGGWDKYATFSGWDIYRSQVQLIGWLSPKVASDMAQSMVVDAQMGGGGYPKWPTANDDTCVMVGDAGAVIVANLYAFGGTAFDTTAALGYMEKAATQPGVHSRNCETRPGLSEYLSRGYIPMGSSGVWGPSATTLEFALADSAIGQFAGALGNTAKRDLYFTKAQAWKTLYSNNSGYIHPRDTGGSFKNGFDRAVDGGDFVEGNSAQYTWMVPQNYRGLIDHMGGNAAAVARLDEHFTKLDAGPASPYAFMGNEPEHGSPWAYNFAGAPYKTQSVVRRILTDLYRNGADGLTGNDDLGATSAWFVWGALGLYPEIPGLGGFTIGSPLFPSTVVRMGNGRTLTINASNAGANGTYIQSMKVNGAASTSTWLPLTGLASDTTLDFVLGSAANTAWGSAPGDAPPSFDAPRTNTRATSFSSDFESLAAQPDWNDTVDFQANVGGYCCGLNHMETSVRRENVAHSGSTALMYSGMDNDATRSFSYNKVFDVNIAVTSTTKLSYWVYPQSSATHSRYVAVDLIFSDGSSLRDSGATDQNGVRVHPEFQGRGGRLVNDQWNNVQSNIGQWMAGKTIVRILVAYDQPGATGNFRGYFDDIQITP</sequence>
<accession>A0A3N7HWK2</accession>
<feature type="chain" id="PRO_5018087105" evidence="1">
    <location>
        <begin position="26"/>
        <end position="987"/>
    </location>
</feature>
<proteinExistence type="predicted"/>
<evidence type="ECO:0000313" key="5">
    <source>
        <dbReference type="Proteomes" id="UP000267464"/>
    </source>
</evidence>
<dbReference type="InterPro" id="IPR041371">
    <property type="entry name" value="GH92_N"/>
</dbReference>
<dbReference type="Gene3D" id="1.20.1610.10">
    <property type="entry name" value="alpha-1,2-mannosidases domains"/>
    <property type="match status" value="1"/>
</dbReference>
<evidence type="ECO:0000259" key="2">
    <source>
        <dbReference type="Pfam" id="PF07971"/>
    </source>
</evidence>
<evidence type="ECO:0000256" key="1">
    <source>
        <dbReference type="SAM" id="SignalP"/>
    </source>
</evidence>
<name>A0A3N7HWK2_9BURK</name>
<dbReference type="OrthoDB" id="9804511at2"/>
<dbReference type="Proteomes" id="UP000267464">
    <property type="component" value="Unassembled WGS sequence"/>
</dbReference>
<dbReference type="Gene3D" id="3.30.2080.10">
    <property type="entry name" value="GH92 mannosidase domain"/>
    <property type="match status" value="1"/>
</dbReference>
<feature type="signal peptide" evidence="1">
    <location>
        <begin position="1"/>
        <end position="25"/>
    </location>
</feature>
<dbReference type="EMBL" id="QUSW01000001">
    <property type="protein sequence ID" value="RQP26707.1"/>
    <property type="molecule type" value="Genomic_DNA"/>
</dbReference>
<dbReference type="PANTHER" id="PTHR12143">
    <property type="entry name" value="PEPTIDE N-GLYCANASE PNGASE -RELATED"/>
    <property type="match status" value="1"/>
</dbReference>
<comment type="caution">
    <text evidence="4">The sequence shown here is derived from an EMBL/GenBank/DDBJ whole genome shotgun (WGS) entry which is preliminary data.</text>
</comment>
<organism evidence="4 5">
    <name type="scientific">Piscinibacter terrae</name>
    <dbReference type="NCBI Taxonomy" id="2496871"/>
    <lineage>
        <taxon>Bacteria</taxon>
        <taxon>Pseudomonadati</taxon>
        <taxon>Pseudomonadota</taxon>
        <taxon>Betaproteobacteria</taxon>
        <taxon>Burkholderiales</taxon>
        <taxon>Sphaerotilaceae</taxon>
        <taxon>Piscinibacter</taxon>
    </lineage>
</organism>
<dbReference type="RefSeq" id="WP_124539400.1">
    <property type="nucleotide sequence ID" value="NZ_QUSW01000001.1"/>
</dbReference>
<dbReference type="GO" id="GO:0005975">
    <property type="term" value="P:carbohydrate metabolic process"/>
    <property type="evidence" value="ECO:0007669"/>
    <property type="project" value="InterPro"/>
</dbReference>
<reference evidence="4 5" key="2">
    <citation type="submission" date="2018-12" db="EMBL/GenBank/DDBJ databases">
        <title>Rhizobacter gummiphilus sp. nov., a rubber-degrading bacterium isolated from the soil of a botanical garden in Japan.</title>
        <authorList>
            <person name="Shunsuke S.S."/>
        </authorList>
    </citation>
    <scope>NUCLEOTIDE SEQUENCE [LARGE SCALE GENOMIC DNA]</scope>
    <source>
        <strain evidence="4 5">S-16</strain>
    </source>
</reference>
<dbReference type="Pfam" id="PF07971">
    <property type="entry name" value="Glyco_hydro_92"/>
    <property type="match status" value="1"/>
</dbReference>
<feature type="domain" description="Glycosyl hydrolase family 92 N-terminal" evidence="3">
    <location>
        <begin position="65"/>
        <end position="308"/>
    </location>
</feature>
<evidence type="ECO:0000259" key="3">
    <source>
        <dbReference type="Pfam" id="PF17678"/>
    </source>
</evidence>
<evidence type="ECO:0000313" key="4">
    <source>
        <dbReference type="EMBL" id="RQP26707.1"/>
    </source>
</evidence>
<dbReference type="InterPro" id="IPR005887">
    <property type="entry name" value="GH92_a_mannosidase_put"/>
</dbReference>
<dbReference type="InterPro" id="IPR008928">
    <property type="entry name" value="6-hairpin_glycosidase_sf"/>
</dbReference>
<dbReference type="NCBIfam" id="TIGR01180">
    <property type="entry name" value="aman2_put"/>
    <property type="match status" value="1"/>
</dbReference>
<keyword evidence="5" id="KW-1185">Reference proteome</keyword>
<dbReference type="GO" id="GO:0006516">
    <property type="term" value="P:glycoprotein catabolic process"/>
    <property type="evidence" value="ECO:0007669"/>
    <property type="project" value="TreeGrafter"/>
</dbReference>
<dbReference type="InterPro" id="IPR014718">
    <property type="entry name" value="GH-type_carb-bd"/>
</dbReference>
<dbReference type="InterPro" id="IPR012939">
    <property type="entry name" value="Glyco_hydro_92"/>
</dbReference>
<reference evidence="4 5" key="1">
    <citation type="submission" date="2018-08" db="EMBL/GenBank/DDBJ databases">
        <authorList>
            <person name="Khan S.A."/>
            <person name="Jeon C.O."/>
            <person name="Chun B.H."/>
            <person name="Jeong S.E."/>
        </authorList>
    </citation>
    <scope>NUCLEOTIDE SEQUENCE [LARGE SCALE GENOMIC DNA]</scope>
    <source>
        <strain evidence="4 5">S-16</strain>
    </source>
</reference>
<dbReference type="Gene3D" id="1.20.1050.60">
    <property type="entry name" value="alpha-1,2-mannosidase"/>
    <property type="match status" value="1"/>
</dbReference>
<dbReference type="AlphaFoldDB" id="A0A3N7HWK2"/>
<dbReference type="GO" id="GO:0000224">
    <property type="term" value="F:peptide-N4-(N-acetyl-beta-glucosaminyl)asparagine amidase activity"/>
    <property type="evidence" value="ECO:0007669"/>
    <property type="project" value="TreeGrafter"/>
</dbReference>
<dbReference type="Gene3D" id="2.70.98.10">
    <property type="match status" value="1"/>
</dbReference>
<gene>
    <name evidence="4" type="ORF">DZC73_06840</name>
</gene>
<dbReference type="FunFam" id="3.30.2080.10:FF:000001">
    <property type="entry name" value="Alpha-1,2-mannosidase subfamily"/>
    <property type="match status" value="1"/>
</dbReference>
<dbReference type="InterPro" id="IPR050883">
    <property type="entry name" value="PNGase"/>
</dbReference>
<feature type="domain" description="Glycosyl hydrolase family 92" evidence="2">
    <location>
        <begin position="314"/>
        <end position="776"/>
    </location>
</feature>
<keyword evidence="4" id="KW-0378">Hydrolase</keyword>
<dbReference type="GO" id="GO:0005829">
    <property type="term" value="C:cytosol"/>
    <property type="evidence" value="ECO:0007669"/>
    <property type="project" value="TreeGrafter"/>
</dbReference>
<dbReference type="PROSITE" id="PS51257">
    <property type="entry name" value="PROKAR_LIPOPROTEIN"/>
    <property type="match status" value="1"/>
</dbReference>
<dbReference type="GO" id="GO:0030246">
    <property type="term" value="F:carbohydrate binding"/>
    <property type="evidence" value="ECO:0007669"/>
    <property type="project" value="InterPro"/>
</dbReference>